<dbReference type="Proteomes" id="UP000580517">
    <property type="component" value="Unassembled WGS sequence"/>
</dbReference>
<dbReference type="PRINTS" id="PR01010">
    <property type="entry name" value="FLGPRINGFLGI"/>
</dbReference>
<keyword evidence="4 5" id="KW-0975">Bacterial flagellum</keyword>
<comment type="subunit">
    <text evidence="5">The basal body constitutes a major portion of the flagellar organelle and consists of four rings (L,P,S, and M) mounted on a central rod.</text>
</comment>
<comment type="caution">
    <text evidence="6">The sequence shown here is derived from an EMBL/GenBank/DDBJ whole genome shotgun (WGS) entry which is preliminary data.</text>
</comment>
<dbReference type="PANTHER" id="PTHR30381:SF0">
    <property type="entry name" value="FLAGELLAR P-RING PROTEIN"/>
    <property type="match status" value="1"/>
</dbReference>
<accession>A0A853FAB7</accession>
<proteinExistence type="inferred from homology"/>
<protein>
    <recommendedName>
        <fullName evidence="5">Flagellar P-ring protein</fullName>
    </recommendedName>
    <alternativeName>
        <fullName evidence="5">Basal body P-ring protein</fullName>
    </alternativeName>
</protein>
<gene>
    <name evidence="5" type="primary">flgI</name>
    <name evidence="6" type="ORF">H0A68_01440</name>
</gene>
<dbReference type="GO" id="GO:0071973">
    <property type="term" value="P:bacterial-type flagellum-dependent cell motility"/>
    <property type="evidence" value="ECO:0007669"/>
    <property type="project" value="InterPro"/>
</dbReference>
<evidence type="ECO:0000256" key="4">
    <source>
        <dbReference type="ARBA" id="ARBA00023143"/>
    </source>
</evidence>
<keyword evidence="6" id="KW-0282">Flagellum</keyword>
<dbReference type="GO" id="GO:0005198">
    <property type="term" value="F:structural molecule activity"/>
    <property type="evidence" value="ECO:0007669"/>
    <property type="project" value="InterPro"/>
</dbReference>
<dbReference type="PANTHER" id="PTHR30381">
    <property type="entry name" value="FLAGELLAR P-RING PERIPLASMIC PROTEIN FLGI"/>
    <property type="match status" value="1"/>
</dbReference>
<evidence type="ECO:0000313" key="6">
    <source>
        <dbReference type="EMBL" id="NYT35521.1"/>
    </source>
</evidence>
<name>A0A853FAB7_9BURK</name>
<keyword evidence="3" id="KW-0732">Signal</keyword>
<sequence length="379" mass="39624">MSKPLFSSDRGLAIRRVLLFMAIFVLAWSPALAERVKDIASIQGVRENQLIGYGLVVGLDGSGDQVRQSPFTQQSLTNMLSQLGVTIPQGSNMQVKNVAAVIVTATLPAFARPGQSVDVVVSSMGNAKSLRGGTLLMTPLKGANGQVYAIAQGNLLVGGAGAQAGGSSVQVNQLNGGIIPDGAIVERGVPTVYARDGIIRLELNTTDFGAAQSVVNAVNRRFGRDTAQALDGRVIRIQGPLDESAQTAFLSSVQNLQIKLPPARARVVINARTGSVVMNRSVTIDEAAIAYGNLSVVISRDAQVSQPDTPFGGGQTVVTQSTEIEMRSDSGSLRRLSTSANLSDVVRALNSLGATPQDLLSILQNLKAAGALKADLEVI</sequence>
<evidence type="ECO:0000256" key="3">
    <source>
        <dbReference type="ARBA" id="ARBA00022729"/>
    </source>
</evidence>
<evidence type="ECO:0000256" key="2">
    <source>
        <dbReference type="ARBA" id="ARBA00004117"/>
    </source>
</evidence>
<keyword evidence="6" id="KW-0966">Cell projection</keyword>
<dbReference type="AlphaFoldDB" id="A0A853FAB7"/>
<dbReference type="NCBIfam" id="NF003676">
    <property type="entry name" value="PRK05303.1"/>
    <property type="match status" value="1"/>
</dbReference>
<keyword evidence="6" id="KW-0969">Cilium</keyword>
<organism evidence="6 7">
    <name type="scientific">Allopusillimonas soli</name>
    <dbReference type="NCBI Taxonomy" id="659016"/>
    <lineage>
        <taxon>Bacteria</taxon>
        <taxon>Pseudomonadati</taxon>
        <taxon>Pseudomonadota</taxon>
        <taxon>Betaproteobacteria</taxon>
        <taxon>Burkholderiales</taxon>
        <taxon>Alcaligenaceae</taxon>
        <taxon>Allopusillimonas</taxon>
    </lineage>
</organism>
<dbReference type="GO" id="GO:0030288">
    <property type="term" value="C:outer membrane-bounded periplasmic space"/>
    <property type="evidence" value="ECO:0007669"/>
    <property type="project" value="InterPro"/>
</dbReference>
<comment type="function">
    <text evidence="1 5">Assembles around the rod to form the L-ring and probably protects the motor/basal body from shearing forces during rotation.</text>
</comment>
<comment type="similarity">
    <text evidence="5">Belongs to the FlgI family.</text>
</comment>
<dbReference type="HAMAP" id="MF_00416">
    <property type="entry name" value="FlgI"/>
    <property type="match status" value="1"/>
</dbReference>
<dbReference type="InterPro" id="IPR001782">
    <property type="entry name" value="Flag_FlgI"/>
</dbReference>
<keyword evidence="7" id="KW-1185">Reference proteome</keyword>
<evidence type="ECO:0000313" key="7">
    <source>
        <dbReference type="Proteomes" id="UP000580517"/>
    </source>
</evidence>
<dbReference type="GO" id="GO:0009428">
    <property type="term" value="C:bacterial-type flagellum basal body, distal rod, P ring"/>
    <property type="evidence" value="ECO:0007669"/>
    <property type="project" value="InterPro"/>
</dbReference>
<dbReference type="Pfam" id="PF02119">
    <property type="entry name" value="FlgI"/>
    <property type="match status" value="1"/>
</dbReference>
<reference evidence="6 7" key="1">
    <citation type="submission" date="2020-07" db="EMBL/GenBank/DDBJ databases">
        <title>Taxonomic revisions and descriptions of new bacterial species based on genomic comparisons in the high-G+C-content subgroup of the family Alcaligenaceae.</title>
        <authorList>
            <person name="Szabo A."/>
            <person name="Felfoldi T."/>
        </authorList>
    </citation>
    <scope>NUCLEOTIDE SEQUENCE [LARGE SCALE GENOMIC DNA]</scope>
    <source>
        <strain evidence="6 7">DSM 25264</strain>
    </source>
</reference>
<evidence type="ECO:0000256" key="1">
    <source>
        <dbReference type="ARBA" id="ARBA00002591"/>
    </source>
</evidence>
<dbReference type="EMBL" id="JACCEW010000001">
    <property type="protein sequence ID" value="NYT35521.1"/>
    <property type="molecule type" value="Genomic_DNA"/>
</dbReference>
<comment type="subcellular location">
    <subcellularLocation>
        <location evidence="2 5">Bacterial flagellum basal body</location>
    </subcellularLocation>
</comment>
<evidence type="ECO:0000256" key="5">
    <source>
        <dbReference type="HAMAP-Rule" id="MF_00416"/>
    </source>
</evidence>